<dbReference type="Pfam" id="PF09925">
    <property type="entry name" value="DUF2157"/>
    <property type="match status" value="1"/>
</dbReference>
<accession>K6VJ07</accession>
<sequence length="496" mass="50862">MTMEEARTHGEPTAPKGTRRPETPHVSVRSVAPSRLRWLHAELAQWQSEGLVSEQGAAQIRSRYVGATRPVLLRIVVGLGAAFLAVGLLWLVATNLDQFPPGVRLGAVLALWLGLAVLAQVLESRGGGGHGGMATGGWGAADEPGMATTLASVCRLLAAAAFGAVVFQAAQSLQVPAYDSRLVAAWAIGSLVYAYATLSQGALAVGLLASLTWFIWFTTEAAASWPAANVMILAAGVIAASLAVIQAVAGWRTAFGFSLQWRQLGALLALVGLFAAALPISSPDAVPWPAALTALLIAAGVALVGAVAAVALVAAGHGEHSLTGDRGPAGEVLVAVLILAAGSALVVWRMRLPVADGTPDLSQISAAQWALTGASVLVFIAAAAWFALLGARLEFSPLTGLALVALVVFTTVQSFAVFAPIVSGATLFLAVGAVMVATGLVAGRVGQRLSRRRPRGRGQNGQRGQRPPGAWWRLGAGRPRRILGGQTESTATGGAS</sequence>
<feature type="transmembrane region" description="Helical" evidence="2">
    <location>
        <begin position="105"/>
        <end position="122"/>
    </location>
</feature>
<feature type="transmembrane region" description="Helical" evidence="2">
    <location>
        <begin position="71"/>
        <end position="93"/>
    </location>
</feature>
<comment type="caution">
    <text evidence="4">The sequence shown here is derived from an EMBL/GenBank/DDBJ whole genome shotgun (WGS) entry which is preliminary data.</text>
</comment>
<organism evidence="4 5">
    <name type="scientific">Kineosphaera limosa NBRC 100340</name>
    <dbReference type="NCBI Taxonomy" id="1184609"/>
    <lineage>
        <taxon>Bacteria</taxon>
        <taxon>Bacillati</taxon>
        <taxon>Actinomycetota</taxon>
        <taxon>Actinomycetes</taxon>
        <taxon>Micrococcales</taxon>
        <taxon>Dermatophilaceae</taxon>
        <taxon>Kineosphaera</taxon>
    </lineage>
</organism>
<keyword evidence="2" id="KW-0472">Membrane</keyword>
<keyword evidence="2" id="KW-1133">Transmembrane helix</keyword>
<feature type="transmembrane region" description="Helical" evidence="2">
    <location>
        <begin position="228"/>
        <end position="249"/>
    </location>
</feature>
<dbReference type="OrthoDB" id="3777679at2"/>
<feature type="transmembrane region" description="Helical" evidence="2">
    <location>
        <begin position="427"/>
        <end position="445"/>
    </location>
</feature>
<feature type="domain" description="DUF2157" evidence="3">
    <location>
        <begin position="45"/>
        <end position="200"/>
    </location>
</feature>
<evidence type="ECO:0000313" key="4">
    <source>
        <dbReference type="EMBL" id="GAB96213.1"/>
    </source>
</evidence>
<dbReference type="eggNOG" id="COG4872">
    <property type="taxonomic scope" value="Bacteria"/>
</dbReference>
<keyword evidence="2" id="KW-0812">Transmembrane</keyword>
<evidence type="ECO:0000256" key="2">
    <source>
        <dbReference type="SAM" id="Phobius"/>
    </source>
</evidence>
<feature type="transmembrane region" description="Helical" evidence="2">
    <location>
        <begin position="401"/>
        <end position="421"/>
    </location>
</feature>
<dbReference type="AlphaFoldDB" id="K6VJ07"/>
<proteinExistence type="predicted"/>
<protein>
    <recommendedName>
        <fullName evidence="3">DUF2157 domain-containing protein</fullName>
    </recommendedName>
</protein>
<dbReference type="Proteomes" id="UP000008366">
    <property type="component" value="Unassembled WGS sequence"/>
</dbReference>
<feature type="region of interest" description="Disordered" evidence="1">
    <location>
        <begin position="450"/>
        <end position="475"/>
    </location>
</feature>
<keyword evidence="5" id="KW-1185">Reference proteome</keyword>
<feature type="transmembrane region" description="Helical" evidence="2">
    <location>
        <begin position="191"/>
        <end position="216"/>
    </location>
</feature>
<feature type="transmembrane region" description="Helical" evidence="2">
    <location>
        <begin position="368"/>
        <end position="389"/>
    </location>
</feature>
<dbReference type="STRING" id="1184609.KILIM_033_00330"/>
<gene>
    <name evidence="4" type="ORF">KILIM_033_00330</name>
</gene>
<feature type="transmembrane region" description="Helical" evidence="2">
    <location>
        <begin position="261"/>
        <end position="280"/>
    </location>
</feature>
<feature type="transmembrane region" description="Helical" evidence="2">
    <location>
        <begin position="292"/>
        <end position="316"/>
    </location>
</feature>
<evidence type="ECO:0000313" key="5">
    <source>
        <dbReference type="Proteomes" id="UP000008366"/>
    </source>
</evidence>
<evidence type="ECO:0000259" key="3">
    <source>
        <dbReference type="Pfam" id="PF09925"/>
    </source>
</evidence>
<feature type="compositionally biased region" description="Basic and acidic residues" evidence="1">
    <location>
        <begin position="1"/>
        <end position="10"/>
    </location>
</feature>
<feature type="region of interest" description="Disordered" evidence="1">
    <location>
        <begin position="1"/>
        <end position="27"/>
    </location>
</feature>
<dbReference type="InterPro" id="IPR018677">
    <property type="entry name" value="DUF2157"/>
</dbReference>
<dbReference type="EMBL" id="BAHD01000033">
    <property type="protein sequence ID" value="GAB96213.1"/>
    <property type="molecule type" value="Genomic_DNA"/>
</dbReference>
<feature type="compositionally biased region" description="Low complexity" evidence="1">
    <location>
        <begin position="460"/>
        <end position="469"/>
    </location>
</feature>
<reference evidence="4 5" key="1">
    <citation type="submission" date="2012-08" db="EMBL/GenBank/DDBJ databases">
        <title>Whole genome shotgun sequence of Kineosphaera limosa NBRC 100340.</title>
        <authorList>
            <person name="Yoshida I."/>
            <person name="Isaki S."/>
            <person name="Hosoyama A."/>
            <person name="Tsuchikane K."/>
            <person name="Katsumata H."/>
            <person name="Ando Y."/>
            <person name="Ohji S."/>
            <person name="Hamada M."/>
            <person name="Tamura T."/>
            <person name="Yamazoe A."/>
            <person name="Yamazaki S."/>
            <person name="Fujita N."/>
        </authorList>
    </citation>
    <scope>NUCLEOTIDE SEQUENCE [LARGE SCALE GENOMIC DNA]</scope>
    <source>
        <strain evidence="4 5">NBRC 100340</strain>
    </source>
</reference>
<evidence type="ECO:0000256" key="1">
    <source>
        <dbReference type="SAM" id="MobiDB-lite"/>
    </source>
</evidence>
<name>K6VJ07_9MICO</name>
<feature type="transmembrane region" description="Helical" evidence="2">
    <location>
        <begin position="328"/>
        <end position="348"/>
    </location>
</feature>